<sequence length="287" mass="31370">MSDTVTGAAMAGRNEKFTVTVWGVRGSTPLCGGEFARYGGNTTCIEMRCGGEVLIFDAGTGIVTAGKRLVGEAVGEIHLFLTHSHYDHVQGLPFFAPLYKPHTRACIASGHLEGRMSTRDVLAQLMRPPLFPIDPGYLKADIRYLDFRPGDRLEPAPGIAIETARLNHPGGAVGYRVTFAGKSVAIVTDTEHVPGELDANVLRLIENTDLFLYDASYGDEEMGKYAGFGHSSWQQAIRLASVAKARHIGLIHHSFFHTDSDLDRIGELARARFDRVDVVRDGQVFDI</sequence>
<dbReference type="RefSeq" id="WP_183791658.1">
    <property type="nucleotide sequence ID" value="NZ_JACIDU010000006.1"/>
</dbReference>
<dbReference type="Gene3D" id="3.60.15.10">
    <property type="entry name" value="Ribonuclease Z/Hydroxyacylglutathione hydrolase-like"/>
    <property type="match status" value="1"/>
</dbReference>
<gene>
    <name evidence="2" type="ORF">GGQ66_001841</name>
</gene>
<dbReference type="AlphaFoldDB" id="A0A7W6P1Y7"/>
<dbReference type="Pfam" id="PF12706">
    <property type="entry name" value="Lactamase_B_2"/>
    <property type="match status" value="1"/>
</dbReference>
<dbReference type="CDD" id="cd07715">
    <property type="entry name" value="TaR3-like_MBL-fold"/>
    <property type="match status" value="1"/>
</dbReference>
<evidence type="ECO:0000313" key="2">
    <source>
        <dbReference type="EMBL" id="MBB4103284.1"/>
    </source>
</evidence>
<dbReference type="InterPro" id="IPR036866">
    <property type="entry name" value="RibonucZ/Hydroxyglut_hydro"/>
</dbReference>
<protein>
    <submittedName>
        <fullName evidence="2">Phosphoribosyl 1,2-cyclic phosphodiesterase</fullName>
    </submittedName>
</protein>
<dbReference type="Proteomes" id="UP000584824">
    <property type="component" value="Unassembled WGS sequence"/>
</dbReference>
<proteinExistence type="predicted"/>
<name>A0A7W6P1Y7_9HYPH</name>
<feature type="domain" description="Metallo-beta-lactamase" evidence="1">
    <location>
        <begin position="41"/>
        <end position="230"/>
    </location>
</feature>
<evidence type="ECO:0000313" key="3">
    <source>
        <dbReference type="Proteomes" id="UP000584824"/>
    </source>
</evidence>
<dbReference type="InterPro" id="IPR001279">
    <property type="entry name" value="Metallo-B-lactamas"/>
</dbReference>
<dbReference type="PANTHER" id="PTHR46018:SF2">
    <property type="entry name" value="ZINC PHOSPHODIESTERASE ELAC PROTEIN 1"/>
    <property type="match status" value="1"/>
</dbReference>
<evidence type="ECO:0000259" key="1">
    <source>
        <dbReference type="SMART" id="SM00849"/>
    </source>
</evidence>
<dbReference type="PANTHER" id="PTHR46018">
    <property type="entry name" value="ZINC PHOSPHODIESTERASE ELAC PROTEIN 1"/>
    <property type="match status" value="1"/>
</dbReference>
<dbReference type="EMBL" id="JACIDU010000006">
    <property type="protein sequence ID" value="MBB4103284.1"/>
    <property type="molecule type" value="Genomic_DNA"/>
</dbReference>
<dbReference type="SMART" id="SM00849">
    <property type="entry name" value="Lactamase_B"/>
    <property type="match status" value="1"/>
</dbReference>
<organism evidence="2 3">
    <name type="scientific">Allorhizobium borbori</name>
    <dbReference type="NCBI Taxonomy" id="485907"/>
    <lineage>
        <taxon>Bacteria</taxon>
        <taxon>Pseudomonadati</taxon>
        <taxon>Pseudomonadota</taxon>
        <taxon>Alphaproteobacteria</taxon>
        <taxon>Hyphomicrobiales</taxon>
        <taxon>Rhizobiaceae</taxon>
        <taxon>Rhizobium/Agrobacterium group</taxon>
        <taxon>Allorhizobium</taxon>
    </lineage>
</organism>
<dbReference type="SUPFAM" id="SSF56281">
    <property type="entry name" value="Metallo-hydrolase/oxidoreductase"/>
    <property type="match status" value="1"/>
</dbReference>
<dbReference type="GO" id="GO:0042781">
    <property type="term" value="F:3'-tRNA processing endoribonuclease activity"/>
    <property type="evidence" value="ECO:0007669"/>
    <property type="project" value="TreeGrafter"/>
</dbReference>
<comment type="caution">
    <text evidence="2">The sequence shown here is derived from an EMBL/GenBank/DDBJ whole genome shotgun (WGS) entry which is preliminary data.</text>
</comment>
<accession>A0A7W6P1Y7</accession>
<reference evidence="2 3" key="1">
    <citation type="submission" date="2020-08" db="EMBL/GenBank/DDBJ databases">
        <title>Genomic Encyclopedia of Type Strains, Phase IV (KMG-IV): sequencing the most valuable type-strain genomes for metagenomic binning, comparative biology and taxonomic classification.</title>
        <authorList>
            <person name="Goeker M."/>
        </authorList>
    </citation>
    <scope>NUCLEOTIDE SEQUENCE [LARGE SCALE GENOMIC DNA]</scope>
    <source>
        <strain evidence="2 3">DSM 26385</strain>
    </source>
</reference>
<keyword evidence="3" id="KW-1185">Reference proteome</keyword>